<evidence type="ECO:0000259" key="2">
    <source>
        <dbReference type="Pfam" id="PF08553"/>
    </source>
</evidence>
<dbReference type="STRING" id="653667.S9VW88"/>
<feature type="compositionally biased region" description="Acidic residues" evidence="1">
    <location>
        <begin position="255"/>
        <end position="265"/>
    </location>
</feature>
<gene>
    <name evidence="5" type="ORF">SPOG_01260</name>
</gene>
<feature type="region of interest" description="Disordered" evidence="1">
    <location>
        <begin position="402"/>
        <end position="457"/>
    </location>
</feature>
<dbReference type="GO" id="GO:0005634">
    <property type="term" value="C:nucleus"/>
    <property type="evidence" value="ECO:0007669"/>
    <property type="project" value="TreeGrafter"/>
</dbReference>
<dbReference type="Gene3D" id="2.130.10.10">
    <property type="entry name" value="YVTN repeat-like/Quinoprotein amine dehydrogenase"/>
    <property type="match status" value="1"/>
</dbReference>
<dbReference type="GO" id="GO:0005737">
    <property type="term" value="C:cytoplasm"/>
    <property type="evidence" value="ECO:0007669"/>
    <property type="project" value="TreeGrafter"/>
</dbReference>
<dbReference type="InterPro" id="IPR013863">
    <property type="entry name" value="VID27_C"/>
</dbReference>
<dbReference type="AlphaFoldDB" id="S9VW88"/>
<dbReference type="InterPro" id="IPR011044">
    <property type="entry name" value="Quino_amine_DH_bsu"/>
</dbReference>
<evidence type="ECO:0000256" key="1">
    <source>
        <dbReference type="SAM" id="MobiDB-lite"/>
    </source>
</evidence>
<dbReference type="RefSeq" id="XP_013024987.1">
    <property type="nucleotide sequence ID" value="XM_013169533.1"/>
</dbReference>
<dbReference type="OrthoDB" id="10251113at2759"/>
<dbReference type="Pfam" id="PF17748">
    <property type="entry name" value="VID27_N"/>
    <property type="match status" value="1"/>
</dbReference>
<reference evidence="5 6" key="1">
    <citation type="journal article" date="2011" name="Science">
        <title>Comparative functional genomics of the fission yeasts.</title>
        <authorList>
            <person name="Rhind N."/>
            <person name="Chen Z."/>
            <person name="Yassour M."/>
            <person name="Thompson D.A."/>
            <person name="Haas B.J."/>
            <person name="Habib N."/>
            <person name="Wapinski I."/>
            <person name="Roy S."/>
            <person name="Lin M.F."/>
            <person name="Heiman D.I."/>
            <person name="Young S.K."/>
            <person name="Furuya K."/>
            <person name="Guo Y."/>
            <person name="Pidoux A."/>
            <person name="Chen H.M."/>
            <person name="Robbertse B."/>
            <person name="Goldberg J.M."/>
            <person name="Aoki K."/>
            <person name="Bayne E.H."/>
            <person name="Berlin A.M."/>
            <person name="Desjardins C.A."/>
            <person name="Dobbs E."/>
            <person name="Dukaj L."/>
            <person name="Fan L."/>
            <person name="FitzGerald M.G."/>
            <person name="French C."/>
            <person name="Gujja S."/>
            <person name="Hansen K."/>
            <person name="Keifenheim D."/>
            <person name="Levin J.Z."/>
            <person name="Mosher R.A."/>
            <person name="Mueller C.A."/>
            <person name="Pfiffner J."/>
            <person name="Priest M."/>
            <person name="Russ C."/>
            <person name="Smialowska A."/>
            <person name="Swoboda P."/>
            <person name="Sykes S.M."/>
            <person name="Vaughn M."/>
            <person name="Vengrova S."/>
            <person name="Yoder R."/>
            <person name="Zeng Q."/>
            <person name="Allshire R."/>
            <person name="Baulcombe D."/>
            <person name="Birren B.W."/>
            <person name="Brown W."/>
            <person name="Ekwall K."/>
            <person name="Kellis M."/>
            <person name="Leatherwood J."/>
            <person name="Levin H."/>
            <person name="Margalit H."/>
            <person name="Martienssen R."/>
            <person name="Nieduszynski C.A."/>
            <person name="Spatafora J.W."/>
            <person name="Friedman N."/>
            <person name="Dalgaard J.Z."/>
            <person name="Baumann P."/>
            <person name="Niki H."/>
            <person name="Regev A."/>
            <person name="Nusbaum C."/>
        </authorList>
    </citation>
    <scope>NUCLEOTIDE SEQUENCE [LARGE SCALE GENOMIC DNA]</scope>
    <source>
        <strain evidence="6">OY26 / ATCC MYA-4695 / CBS 11777 / NBRC 106824 / NRRL Y48691</strain>
    </source>
</reference>
<name>S9VW88_SCHCR</name>
<feature type="domain" description="Vid27 PH-like" evidence="3">
    <location>
        <begin position="274"/>
        <end position="379"/>
    </location>
</feature>
<feature type="compositionally biased region" description="Acidic residues" evidence="1">
    <location>
        <begin position="402"/>
        <end position="416"/>
    </location>
</feature>
<dbReference type="GeneID" id="25035591"/>
<dbReference type="EMBL" id="KE546993">
    <property type="protein sequence ID" value="EPY50504.1"/>
    <property type="molecule type" value="Genomic_DNA"/>
</dbReference>
<evidence type="ECO:0000313" key="5">
    <source>
        <dbReference type="EMBL" id="EPY50504.1"/>
    </source>
</evidence>
<dbReference type="InterPro" id="IPR040979">
    <property type="entry name" value="Vid27_N"/>
</dbReference>
<dbReference type="PANTHER" id="PTHR31913">
    <property type="entry name" value="VACUOLAR IMPORT AND DEGRADATION PROTEIN 27"/>
    <property type="match status" value="1"/>
</dbReference>
<dbReference type="PANTHER" id="PTHR31913:SF0">
    <property type="entry name" value="VACUOLAR IMPORT AND DEGRADATION PROTEIN 27"/>
    <property type="match status" value="1"/>
</dbReference>
<evidence type="ECO:0000259" key="3">
    <source>
        <dbReference type="Pfam" id="PF17747"/>
    </source>
</evidence>
<protein>
    <submittedName>
        <fullName evidence="5">Vid27 family protein</fullName>
    </submittedName>
</protein>
<dbReference type="eggNOG" id="KOG2395">
    <property type="taxonomic scope" value="Eukaryota"/>
</dbReference>
<feature type="region of interest" description="Disordered" evidence="1">
    <location>
        <begin position="213"/>
        <end position="265"/>
    </location>
</feature>
<organism evidence="5 6">
    <name type="scientific">Schizosaccharomyces cryophilus (strain OY26 / ATCC MYA-4695 / CBS 11777 / NBRC 106824 / NRRL Y48691)</name>
    <name type="common">Fission yeast</name>
    <dbReference type="NCBI Taxonomy" id="653667"/>
    <lineage>
        <taxon>Eukaryota</taxon>
        <taxon>Fungi</taxon>
        <taxon>Dikarya</taxon>
        <taxon>Ascomycota</taxon>
        <taxon>Taphrinomycotina</taxon>
        <taxon>Schizosaccharomycetes</taxon>
        <taxon>Schizosaccharomycetales</taxon>
        <taxon>Schizosaccharomycetaceae</taxon>
        <taxon>Schizosaccharomyces</taxon>
    </lineage>
</organism>
<proteinExistence type="predicted"/>
<feature type="domain" description="Vacuolar import/degradation Vid27 C-terminal" evidence="2">
    <location>
        <begin position="462"/>
        <end position="815"/>
    </location>
</feature>
<dbReference type="Pfam" id="PF08553">
    <property type="entry name" value="VID27"/>
    <property type="match status" value="1"/>
</dbReference>
<sequence>MFMLKSLGKYIWGNSTSSEIVQIPYGQLYSVHNDFRECMFKDASASIRRSTAEYQYQLVIQRAYEEGEEVLEGDGSDEVEDEQAFLLDERLNLRFEVKKDGISMMWDNPEFQDGTLYEFTCEEGLQEGVAYTFEMVALQCMYERKYRQPHSKATLADLEQFSVPIKRPHSSNDSLENIITKLDLKSEDLARRKSRQLTQDELDELAAQEFITSKPQASEVQHSREASERLENKQHTPKVVDLEKEISKEGKTELGTEEIDGEEETEDSFEGELMGFVHAELYLFDSLEEIFVLQSKDAEACIYDLGDWNYWFTLTSKERKWLKQSVESKMNPVFSFEHLSFIWNYYDEIGTAFSWLLRFSNQEEMDKFQKILMRALWENLNQQKWLKIKDDEREYVRDAFYEDDEMPDAESEEDEEAMRRQLQLGDSEEESEYETRDSFTEFSESEESEIDESRWRKETENEKNSILAVGYKNDRSYVARNNRIGVFKHVDDGLKFDTSINNLSKPNGKPLQPSKILLHNQDSSIVFQTEDSPHHLYHMDVEYGKVVDEWKIHEDVPLVAMAPDNKFAQMTAEKTLVGLSNNSIFRIDPRVEGNKLVAEEFKQYATRNHFSTAATTEKGYIAVASDKGDIRLFDRLGINAKTALPALGEPIIGIDVTADGNWVLATCKTYLLLIDARIKEGRNAGKLGFERSFNKDSKPKPKRLQLSPQHVAMMQGELEGGVSFTTAKFNTGIDAQETSIISSVGPYLISWNLDFVKRGKTDKYKIRRYQANIQAEDFRFGTDKNMIVALPNDVTMIDKSSLRRPTRASICTPASKLPSRSNIVNEPY</sequence>
<evidence type="ECO:0000259" key="4">
    <source>
        <dbReference type="Pfam" id="PF17748"/>
    </source>
</evidence>
<keyword evidence="6" id="KW-1185">Reference proteome</keyword>
<dbReference type="Proteomes" id="UP000015464">
    <property type="component" value="Unassembled WGS sequence"/>
</dbReference>
<feature type="compositionally biased region" description="Basic and acidic residues" evidence="1">
    <location>
        <begin position="221"/>
        <end position="254"/>
    </location>
</feature>
<dbReference type="InterPro" id="IPR015943">
    <property type="entry name" value="WD40/YVTN_repeat-like_dom_sf"/>
</dbReference>
<feature type="domain" description="Vid27 N-terminal" evidence="4">
    <location>
        <begin position="1"/>
        <end position="162"/>
    </location>
</feature>
<accession>S9VW88</accession>
<dbReference type="Pfam" id="PF17747">
    <property type="entry name" value="VID27_PH"/>
    <property type="match status" value="1"/>
</dbReference>
<dbReference type="InterPro" id="IPR040458">
    <property type="entry name" value="Vid27"/>
</dbReference>
<dbReference type="OMA" id="RLNETKW"/>
<dbReference type="InterPro" id="IPR040768">
    <property type="entry name" value="Vid27_PH"/>
</dbReference>
<evidence type="ECO:0000313" key="6">
    <source>
        <dbReference type="Proteomes" id="UP000015464"/>
    </source>
</evidence>
<dbReference type="HOGENOM" id="CLU_007002_0_0_1"/>
<dbReference type="SUPFAM" id="SSF50969">
    <property type="entry name" value="YVTN repeat-like/Quinoprotein amine dehydrogenase"/>
    <property type="match status" value="1"/>
</dbReference>